<name>A0A7C5H5I4_UNCW3</name>
<protein>
    <submittedName>
        <fullName evidence="1">Uncharacterized protein</fullName>
    </submittedName>
</protein>
<dbReference type="Proteomes" id="UP000886110">
    <property type="component" value="Unassembled WGS sequence"/>
</dbReference>
<sequence>MGNKETLEGILTFHSETGTEGGYWAFQDSRYINYNVPSKYCNKCGIDLDQPITPERLFEMEQAYDELGVKFNPCEDGKHEPRILTESWDYKGLHVLKDKDYLTIYHPDTKEEVWSGLINLKQYDVFKEDALGFWIHADQKGIERDEWAEYFFENFSAELKKGKEYVYE</sequence>
<comment type="caution">
    <text evidence="1">The sequence shown here is derived from an EMBL/GenBank/DDBJ whole genome shotgun (WGS) entry which is preliminary data.</text>
</comment>
<proteinExistence type="predicted"/>
<reference evidence="1" key="1">
    <citation type="journal article" date="2020" name="mSystems">
        <title>Genome- and Community-Level Interaction Insights into Carbon Utilization and Element Cycling Functions of Hydrothermarchaeota in Hydrothermal Sediment.</title>
        <authorList>
            <person name="Zhou Z."/>
            <person name="Liu Y."/>
            <person name="Xu W."/>
            <person name="Pan J."/>
            <person name="Luo Z.H."/>
            <person name="Li M."/>
        </authorList>
    </citation>
    <scope>NUCLEOTIDE SEQUENCE [LARGE SCALE GENOMIC DNA]</scope>
    <source>
        <strain evidence="1">HyVt-74</strain>
    </source>
</reference>
<dbReference type="AlphaFoldDB" id="A0A7C5H5I4"/>
<evidence type="ECO:0000313" key="1">
    <source>
        <dbReference type="EMBL" id="HHE04567.1"/>
    </source>
</evidence>
<gene>
    <name evidence="1" type="ORF">ENL19_00730</name>
</gene>
<accession>A0A7C5H5I4</accession>
<dbReference type="EMBL" id="DRTB01000049">
    <property type="protein sequence ID" value="HHE04567.1"/>
    <property type="molecule type" value="Genomic_DNA"/>
</dbReference>
<organism evidence="1">
    <name type="scientific">candidate division WOR-3 bacterium</name>
    <dbReference type="NCBI Taxonomy" id="2052148"/>
    <lineage>
        <taxon>Bacteria</taxon>
        <taxon>Bacteria division WOR-3</taxon>
    </lineage>
</organism>
<feature type="non-terminal residue" evidence="1">
    <location>
        <position position="168"/>
    </location>
</feature>